<proteinExistence type="predicted"/>
<keyword evidence="1" id="KW-1133">Transmembrane helix</keyword>
<dbReference type="RefSeq" id="WP_086161477.1">
    <property type="nucleotide sequence ID" value="NZ_CP021121.1"/>
</dbReference>
<keyword evidence="1" id="KW-0812">Transmembrane</keyword>
<dbReference type="Proteomes" id="UP000194218">
    <property type="component" value="Chromosome"/>
</dbReference>
<sequence length="187" mass="19113">MQLRPGPGPTGLPHTRARARHWLIVAAALAVVTGAAALVRPPGATATPDAPVAGPDPAAVSYPVDCGPLGVVVADRAETDFDADGRAETVAVVHCDAGSGTPPHGVYLVTHPAEGEGAPRVAETLVDPGEGMTVDGLDVRDGAVSARLRGYSAPDVPRCCPDLRRDVSWAWRDGRLELSVAPAPGSI</sequence>
<dbReference type="KEGG" id="smao:CAG99_24900"/>
<dbReference type="AlphaFoldDB" id="A0A1W7D3X4"/>
<accession>A0A1W7D3X4</accession>
<keyword evidence="3" id="KW-1185">Reference proteome</keyword>
<organism evidence="2 3">
    <name type="scientific">Streptomyces marincola</name>
    <dbReference type="NCBI Taxonomy" id="2878388"/>
    <lineage>
        <taxon>Bacteria</taxon>
        <taxon>Bacillati</taxon>
        <taxon>Actinomycetota</taxon>
        <taxon>Actinomycetes</taxon>
        <taxon>Kitasatosporales</taxon>
        <taxon>Streptomycetaceae</taxon>
        <taxon>Streptomyces</taxon>
    </lineage>
</organism>
<gene>
    <name evidence="2" type="ORF">CAG99_24900</name>
</gene>
<protein>
    <recommendedName>
        <fullName evidence="4">Secreted protein</fullName>
    </recommendedName>
</protein>
<dbReference type="OrthoDB" id="4350218at2"/>
<feature type="transmembrane region" description="Helical" evidence="1">
    <location>
        <begin position="21"/>
        <end position="39"/>
    </location>
</feature>
<name>A0A1W7D3X4_9ACTN</name>
<evidence type="ECO:0008006" key="4">
    <source>
        <dbReference type="Google" id="ProtNLM"/>
    </source>
</evidence>
<keyword evidence="1" id="KW-0472">Membrane</keyword>
<reference evidence="2 3" key="1">
    <citation type="submission" date="2017-05" db="EMBL/GenBank/DDBJ databases">
        <title>Complete genome sequence of Streptomyces sp. SCSIO 03032 revealed the diverse biosynthetic pathways for its bioactive secondary metabolites.</title>
        <authorList>
            <person name="Ma L."/>
            <person name="Zhu Y."/>
            <person name="Zhang W."/>
            <person name="Zhang G."/>
            <person name="Tian X."/>
            <person name="Zhang S."/>
            <person name="Zhang C."/>
        </authorList>
    </citation>
    <scope>NUCLEOTIDE SEQUENCE [LARGE SCALE GENOMIC DNA]</scope>
    <source>
        <strain evidence="2 3">SCSIO 03032</strain>
    </source>
</reference>
<evidence type="ECO:0000256" key="1">
    <source>
        <dbReference type="SAM" id="Phobius"/>
    </source>
</evidence>
<evidence type="ECO:0000313" key="2">
    <source>
        <dbReference type="EMBL" id="ARQ71637.1"/>
    </source>
</evidence>
<evidence type="ECO:0000313" key="3">
    <source>
        <dbReference type="Proteomes" id="UP000194218"/>
    </source>
</evidence>
<dbReference type="EMBL" id="CP021121">
    <property type="protein sequence ID" value="ARQ71637.1"/>
    <property type="molecule type" value="Genomic_DNA"/>
</dbReference>